<feature type="domain" description="Knr4/Smi1-like" evidence="1">
    <location>
        <begin position="19"/>
        <end position="132"/>
    </location>
</feature>
<organism evidence="2 3">
    <name type="scientific">Streptomyces yanii</name>
    <dbReference type="NCBI Taxonomy" id="78510"/>
    <lineage>
        <taxon>Bacteria</taxon>
        <taxon>Bacillati</taxon>
        <taxon>Actinomycetota</taxon>
        <taxon>Actinomycetes</taxon>
        <taxon>Kitasatosporales</taxon>
        <taxon>Streptomycetaceae</taxon>
        <taxon>Streptomyces</taxon>
    </lineage>
</organism>
<keyword evidence="3" id="KW-1185">Reference proteome</keyword>
<evidence type="ECO:0000313" key="2">
    <source>
        <dbReference type="EMBL" id="MFB9578493.1"/>
    </source>
</evidence>
<dbReference type="Pfam" id="PF09346">
    <property type="entry name" value="SMI1_KNR4"/>
    <property type="match status" value="1"/>
</dbReference>
<reference evidence="2 3" key="1">
    <citation type="submission" date="2024-09" db="EMBL/GenBank/DDBJ databases">
        <authorList>
            <person name="Sun Q."/>
            <person name="Mori K."/>
        </authorList>
    </citation>
    <scope>NUCLEOTIDE SEQUENCE [LARGE SCALE GENOMIC DNA]</scope>
    <source>
        <strain evidence="2 3">JCM 3331</strain>
    </source>
</reference>
<dbReference type="RefSeq" id="WP_386145115.1">
    <property type="nucleotide sequence ID" value="NZ_JBHMCG010000182.1"/>
</dbReference>
<dbReference type="EMBL" id="JBHMCG010000182">
    <property type="protein sequence ID" value="MFB9578493.1"/>
    <property type="molecule type" value="Genomic_DNA"/>
</dbReference>
<sequence>FHSGSPRGRRYTTPPDVTSLAAVEEVERVVGHPMPPLVRRLYLEIADGGIGPFNGFYPLRDGPGMLTDYVEFLTCESAPTDPPPTPAGVLFFCFEHAMSGMLLDFRHPEGQMWLWDQGDRHKLDLTFPQWLEAWLGGCLTDQFLEPRKLQDESWVGSWVCEELPPSTFEVPDSL</sequence>
<dbReference type="InterPro" id="IPR018958">
    <property type="entry name" value="Knr4/Smi1-like_dom"/>
</dbReference>
<comment type="caution">
    <text evidence="2">The sequence shown here is derived from an EMBL/GenBank/DDBJ whole genome shotgun (WGS) entry which is preliminary data.</text>
</comment>
<evidence type="ECO:0000259" key="1">
    <source>
        <dbReference type="Pfam" id="PF09346"/>
    </source>
</evidence>
<evidence type="ECO:0000313" key="3">
    <source>
        <dbReference type="Proteomes" id="UP001589710"/>
    </source>
</evidence>
<proteinExistence type="predicted"/>
<accession>A0ABV5RL21</accession>
<gene>
    <name evidence="2" type="ORF">ACFFTL_41095</name>
</gene>
<feature type="non-terminal residue" evidence="2">
    <location>
        <position position="1"/>
    </location>
</feature>
<dbReference type="InterPro" id="IPR037883">
    <property type="entry name" value="Knr4/Smi1-like_sf"/>
</dbReference>
<name>A0ABV5RL21_9ACTN</name>
<dbReference type="Proteomes" id="UP001589710">
    <property type="component" value="Unassembled WGS sequence"/>
</dbReference>
<dbReference type="SUPFAM" id="SSF160631">
    <property type="entry name" value="SMI1/KNR4-like"/>
    <property type="match status" value="1"/>
</dbReference>
<protein>
    <submittedName>
        <fullName evidence="2">SMI1/KNR4 family protein</fullName>
    </submittedName>
</protein>